<evidence type="ECO:0000313" key="3">
    <source>
        <dbReference type="Proteomes" id="UP000193920"/>
    </source>
</evidence>
<feature type="region of interest" description="Disordered" evidence="1">
    <location>
        <begin position="242"/>
        <end position="279"/>
    </location>
</feature>
<dbReference type="OrthoDB" id="5568181at2759"/>
<feature type="compositionally biased region" description="Acidic residues" evidence="1">
    <location>
        <begin position="329"/>
        <end position="346"/>
    </location>
</feature>
<dbReference type="AlphaFoldDB" id="A0A1Y2AHE3"/>
<feature type="compositionally biased region" description="Polar residues" evidence="1">
    <location>
        <begin position="242"/>
        <end position="256"/>
    </location>
</feature>
<comment type="caution">
    <text evidence="2">The sequence shown here is derived from an EMBL/GenBank/DDBJ whole genome shotgun (WGS) entry which is preliminary data.</text>
</comment>
<dbReference type="Proteomes" id="UP000193920">
    <property type="component" value="Unassembled WGS sequence"/>
</dbReference>
<feature type="region of interest" description="Disordered" evidence="1">
    <location>
        <begin position="328"/>
        <end position="375"/>
    </location>
</feature>
<accession>A0A1Y2AHE3</accession>
<feature type="compositionally biased region" description="Basic and acidic residues" evidence="1">
    <location>
        <begin position="174"/>
        <end position="183"/>
    </location>
</feature>
<gene>
    <name evidence="2" type="ORF">LY90DRAFT_676280</name>
</gene>
<name>A0A1Y2AHE3_9FUNG</name>
<feature type="region of interest" description="Disordered" evidence="1">
    <location>
        <begin position="174"/>
        <end position="205"/>
    </location>
</feature>
<feature type="compositionally biased region" description="Basic residues" evidence="1">
    <location>
        <begin position="184"/>
        <end position="197"/>
    </location>
</feature>
<proteinExistence type="predicted"/>
<feature type="compositionally biased region" description="Acidic residues" evidence="1">
    <location>
        <begin position="260"/>
        <end position="269"/>
    </location>
</feature>
<keyword evidence="3" id="KW-1185">Reference proteome</keyword>
<dbReference type="Gene3D" id="1.20.58.1710">
    <property type="match status" value="1"/>
</dbReference>
<reference evidence="2 3" key="1">
    <citation type="submission" date="2016-08" db="EMBL/GenBank/DDBJ databases">
        <title>A Parts List for Fungal Cellulosomes Revealed by Comparative Genomics.</title>
        <authorList>
            <consortium name="DOE Joint Genome Institute"/>
            <person name="Haitjema C.H."/>
            <person name="Gilmore S.P."/>
            <person name="Henske J.K."/>
            <person name="Solomon K.V."/>
            <person name="De Groot R."/>
            <person name="Kuo A."/>
            <person name="Mondo S.J."/>
            <person name="Salamov A.A."/>
            <person name="Labutti K."/>
            <person name="Zhao Z."/>
            <person name="Chiniquy J."/>
            <person name="Barry K."/>
            <person name="Brewer H.M."/>
            <person name="Purvine S.O."/>
            <person name="Wright A.T."/>
            <person name="Boxma B."/>
            <person name="Van Alen T."/>
            <person name="Hackstein J.H."/>
            <person name="Baker S.E."/>
            <person name="Grigoriev I.V."/>
            <person name="O'Malley M.A."/>
        </authorList>
    </citation>
    <scope>NUCLEOTIDE SEQUENCE [LARGE SCALE GENOMIC DNA]</scope>
    <source>
        <strain evidence="2 3">G1</strain>
    </source>
</reference>
<sequence length="398" mass="45703">MDILNNLTIHLSNETSIDAKELETIKIKLTQLNESLTSFLNLHPQTPWPLILDKFNILISRYSQLLQVVSCKFLKECVIHPESLPEVDPDSLPRFLLRTKFIPEIEEMESNLIVSIAGDNNQYNWIDETKMKEVLKTWENQINNQDEISEKAINFFENERKKYDFKKRIPLNEKRKRLRPELPRRRKHRASVLKKRMLSSQSKLETSPLSQTLILSSSNLGTETEDSKSMLSETITDLGTITDSETSSIVTESTNIVEEKDSDEDESNDDLTSKATSKIMSGDEDSVITSATGTTTSTTSMTLNSSKLGSFYGAKRINRTSTLRNELDYNSESDYEDTYNYDESSSESEKESEKKETENDKKQENKKLKSKINIPEFNSQEGILEKMICWLERGGEFK</sequence>
<dbReference type="EMBL" id="MCOG01000266">
    <property type="protein sequence ID" value="ORY21395.1"/>
    <property type="molecule type" value="Genomic_DNA"/>
</dbReference>
<feature type="compositionally biased region" description="Basic and acidic residues" evidence="1">
    <location>
        <begin position="347"/>
        <end position="367"/>
    </location>
</feature>
<evidence type="ECO:0008006" key="4">
    <source>
        <dbReference type="Google" id="ProtNLM"/>
    </source>
</evidence>
<evidence type="ECO:0000256" key="1">
    <source>
        <dbReference type="SAM" id="MobiDB-lite"/>
    </source>
</evidence>
<protein>
    <recommendedName>
        <fullName evidence="4">Mediator complex subunit 8</fullName>
    </recommendedName>
</protein>
<organism evidence="2 3">
    <name type="scientific">Neocallimastix californiae</name>
    <dbReference type="NCBI Taxonomy" id="1754190"/>
    <lineage>
        <taxon>Eukaryota</taxon>
        <taxon>Fungi</taxon>
        <taxon>Fungi incertae sedis</taxon>
        <taxon>Chytridiomycota</taxon>
        <taxon>Chytridiomycota incertae sedis</taxon>
        <taxon>Neocallimastigomycetes</taxon>
        <taxon>Neocallimastigales</taxon>
        <taxon>Neocallimastigaceae</taxon>
        <taxon>Neocallimastix</taxon>
    </lineage>
</organism>
<evidence type="ECO:0000313" key="2">
    <source>
        <dbReference type="EMBL" id="ORY21395.1"/>
    </source>
</evidence>